<dbReference type="Pfam" id="PF05936">
    <property type="entry name" value="T6SS_VasE"/>
    <property type="match status" value="1"/>
</dbReference>
<protein>
    <submittedName>
        <fullName evidence="1">Type VI secretion system baseplate subunit TssK</fullName>
    </submittedName>
</protein>
<gene>
    <name evidence="1" type="primary">tssK</name>
    <name evidence="1" type="ORF">E4633_13625</name>
</gene>
<dbReference type="EMBL" id="SRSC01000003">
    <property type="protein sequence ID" value="TGU71370.1"/>
    <property type="molecule type" value="Genomic_DNA"/>
</dbReference>
<evidence type="ECO:0000313" key="2">
    <source>
        <dbReference type="Proteomes" id="UP000306416"/>
    </source>
</evidence>
<proteinExistence type="predicted"/>
<dbReference type="AlphaFoldDB" id="A0A4S1CEC7"/>
<accession>A0A4S1CEC7</accession>
<dbReference type="PANTHER" id="PTHR35566">
    <property type="entry name" value="BLR3599 PROTEIN"/>
    <property type="match status" value="1"/>
</dbReference>
<keyword evidence="2" id="KW-1185">Reference proteome</keyword>
<reference evidence="1 2" key="1">
    <citation type="submission" date="2019-04" db="EMBL/GenBank/DDBJ databases">
        <title>Geobacter oryzae sp. nov., ferric-reducing bacteria isolated from paddy soil.</title>
        <authorList>
            <person name="Xu Z."/>
            <person name="Masuda Y."/>
            <person name="Itoh H."/>
            <person name="Senoo K."/>
        </authorList>
    </citation>
    <scope>NUCLEOTIDE SEQUENCE [LARGE SCALE GENOMIC DNA]</scope>
    <source>
        <strain evidence="1 2">Red111</strain>
    </source>
</reference>
<dbReference type="PANTHER" id="PTHR35566:SF1">
    <property type="entry name" value="TYPE VI SECRETION SYSTEM BASEPLATE COMPONENT TSSK1"/>
    <property type="match status" value="1"/>
</dbReference>
<name>A0A4S1CEC7_9BACT</name>
<dbReference type="NCBIfam" id="TIGR03353">
    <property type="entry name" value="VI_chp_4"/>
    <property type="match status" value="1"/>
</dbReference>
<comment type="caution">
    <text evidence="1">The sequence shown here is derived from an EMBL/GenBank/DDBJ whole genome shotgun (WGS) entry which is preliminary data.</text>
</comment>
<evidence type="ECO:0000313" key="1">
    <source>
        <dbReference type="EMBL" id="TGU71370.1"/>
    </source>
</evidence>
<dbReference type="InterPro" id="IPR010263">
    <property type="entry name" value="T6SS_TssK"/>
</dbReference>
<dbReference type="Proteomes" id="UP000306416">
    <property type="component" value="Unassembled WGS sequence"/>
</dbReference>
<organism evidence="1 2">
    <name type="scientific">Geomonas terrae</name>
    <dbReference type="NCBI Taxonomy" id="2562681"/>
    <lineage>
        <taxon>Bacteria</taxon>
        <taxon>Pseudomonadati</taxon>
        <taxon>Thermodesulfobacteriota</taxon>
        <taxon>Desulfuromonadia</taxon>
        <taxon>Geobacterales</taxon>
        <taxon>Geobacteraceae</taxon>
        <taxon>Geomonas</taxon>
    </lineage>
</organism>
<sequence length="459" mass="51227">MTMPHGPVFWHQGMFLQPQHFQLAERSAELRFTSYRQWTTPHLWGVCRADVEFASSGMRSLSVAAGEFLFPDGAYLKLPGNAVIEPRLLPETMETAGGALTAYLGLRKWQEAGENVTIVAQGEPLGRVASRFVTGEVGASRPDLHGAGPAAEVRHLSHLVRIFWEDELDLLGDYLLIPFARLEVRNETVELSRDFIPPSVSIASSPPLLAVVREIRDLVSVRCRALEAGKKQRGVQDAEFGSKDLVYLLALRTLNRHLAQLDHLLAGEAHPWLVYGALAQLAAELSSFSETVSYAGEERLLPEYHHLDLARCFSQAHDLILTLLRQITAGPDYSLSMTYDGNYFCSELAPAHFQGRVRFFLVLSTDEEAESVLVSLAGVAKLSARERLPLLISQALPGIPLHHLPTPPQELPRRTRSIYFDIDSRSEQWEQVQKWNNLALFWDQAPADLAAEIMIVSRP</sequence>